<evidence type="ECO:0000259" key="2">
    <source>
        <dbReference type="Pfam" id="PF17678"/>
    </source>
</evidence>
<dbReference type="AlphaFoldDB" id="A0A194UUH6"/>
<reference evidence="4" key="1">
    <citation type="submission" date="2014-12" db="EMBL/GenBank/DDBJ databases">
        <title>Genome Sequence of Valsa Canker Pathogens Uncovers a Specific Adaption of Colonization on Woody Bark.</title>
        <authorList>
            <person name="Yin Z."/>
            <person name="Liu H."/>
            <person name="Gao X."/>
            <person name="Li Z."/>
            <person name="Song N."/>
            <person name="Ke X."/>
            <person name="Dai Q."/>
            <person name="Wu Y."/>
            <person name="Sun Y."/>
            <person name="Xu J.-R."/>
            <person name="Kang Z.K."/>
            <person name="Wang L."/>
            <person name="Huang L."/>
        </authorList>
    </citation>
    <scope>NUCLEOTIDE SEQUENCE [LARGE SCALE GENOMIC DNA]</scope>
    <source>
        <strain evidence="4">SXYL134</strain>
    </source>
</reference>
<dbReference type="InterPro" id="IPR041371">
    <property type="entry name" value="GH92_N"/>
</dbReference>
<dbReference type="OrthoDB" id="449263at2759"/>
<keyword evidence="4" id="KW-1185">Reference proteome</keyword>
<dbReference type="GO" id="GO:0005634">
    <property type="term" value="C:nucleus"/>
    <property type="evidence" value="ECO:0007669"/>
    <property type="project" value="TreeGrafter"/>
</dbReference>
<dbReference type="Gene3D" id="1.20.1610.10">
    <property type="entry name" value="alpha-1,2-mannosidases domains"/>
    <property type="match status" value="1"/>
</dbReference>
<dbReference type="GO" id="GO:0005829">
    <property type="term" value="C:cytosol"/>
    <property type="evidence" value="ECO:0007669"/>
    <property type="project" value="TreeGrafter"/>
</dbReference>
<name>A0A194UUH6_CYTMA</name>
<dbReference type="FunFam" id="1.20.1610.10:FF:000002">
    <property type="entry name" value="Alpha-1,2-mannosidase family protein"/>
    <property type="match status" value="1"/>
</dbReference>
<evidence type="ECO:0000313" key="3">
    <source>
        <dbReference type="EMBL" id="KUI55355.1"/>
    </source>
</evidence>
<dbReference type="Pfam" id="PF17678">
    <property type="entry name" value="Glyco_hydro_92N"/>
    <property type="match status" value="1"/>
</dbReference>
<proteinExistence type="predicted"/>
<dbReference type="GO" id="GO:0000224">
    <property type="term" value="F:peptide-N4-(N-acetyl-beta-glucosaminyl)asparagine amidase activity"/>
    <property type="evidence" value="ECO:0007669"/>
    <property type="project" value="TreeGrafter"/>
</dbReference>
<protein>
    <recommendedName>
        <fullName evidence="5">Glycoside hydrolase family 92 protein</fullName>
    </recommendedName>
</protein>
<evidence type="ECO:0000313" key="4">
    <source>
        <dbReference type="Proteomes" id="UP000078576"/>
    </source>
</evidence>
<dbReference type="InterPro" id="IPR050883">
    <property type="entry name" value="PNGase"/>
</dbReference>
<dbReference type="InterPro" id="IPR014718">
    <property type="entry name" value="GH-type_carb-bd"/>
</dbReference>
<sequence length="694" mass="76804">MQGQGKGNFPIFPYRGCPNDDIYQCNFPKDLRASKRINDTVQASPGYFALSLNTSIHTEMTVSNHTALYRITFPGPASNATYTNSSLPYSPLILVDLTDLSDSRSNGSIAVDPDTGRIVGNGTFSPSFGIGTFDLHFCADFQGASLRDTGIFQNNRPGREPKSLRTYSTGATGPVPAGAWVQFHPPDEGNQILVRVGLSYISTERACANAEREVRGSFDFDETRTVAEDVWRTKLGVVSVDPAGVNSTFLTTFWSDYDSFYCIWDSYRSIHPLITLVDPLSQTLMVRSLIDIYRFEGYLPDCRMDLSKGYTQGGSNADVVLADTFVKGFVNGIDWNTGYEAVLKDAEVEPPVWSVEGRGGLASWKALKYIPADDYDPYGVGLFTRSISRTAEYAYNDFVVALMAKGLNKTSDAERYLETSGYWENLFKADQTSFLNISEENGPLLDSGFSGFLMPRYLNGSFGFQDPALCSLMLEFTSCYLNADGHETYEGSSWLYTFYAPHDMAKLITTLGGPQTFVSRLQYFLDTPGLNYIGDEQAFLPTYLFHYAGRPGLSSYYRHFYIPSQFNDSLNGLAGNDDSGAMGSFIALSMMGLWPVSGQDVYLITPPFFRDVNITNPLTGNTATIRNVNFDGNSYQNIYIQNATLDGKSYTKNWITHSFYRDGGILELTLGANESSWGTSDEDLPPSASTGFFT</sequence>
<feature type="domain" description="Glycosyl hydrolase family 92 N-terminal" evidence="2">
    <location>
        <begin position="6"/>
        <end position="199"/>
    </location>
</feature>
<accession>A0A194UUH6</accession>
<dbReference type="Gene3D" id="2.70.98.10">
    <property type="match status" value="1"/>
</dbReference>
<gene>
    <name evidence="3" type="ORF">VP1G_02808</name>
</gene>
<dbReference type="FunFam" id="1.20.1050.60:FF:000002">
    <property type="entry name" value="Glycosyl hydrolase family 92"/>
    <property type="match status" value="1"/>
</dbReference>
<organism evidence="3 4">
    <name type="scientific">Cytospora mali</name>
    <name type="common">Apple Valsa canker fungus</name>
    <name type="synonym">Valsa mali</name>
    <dbReference type="NCBI Taxonomy" id="578113"/>
    <lineage>
        <taxon>Eukaryota</taxon>
        <taxon>Fungi</taxon>
        <taxon>Dikarya</taxon>
        <taxon>Ascomycota</taxon>
        <taxon>Pezizomycotina</taxon>
        <taxon>Sordariomycetes</taxon>
        <taxon>Sordariomycetidae</taxon>
        <taxon>Diaporthales</taxon>
        <taxon>Cytosporaceae</taxon>
        <taxon>Cytospora</taxon>
    </lineage>
</organism>
<dbReference type="GO" id="GO:0005975">
    <property type="term" value="P:carbohydrate metabolic process"/>
    <property type="evidence" value="ECO:0007669"/>
    <property type="project" value="InterPro"/>
</dbReference>
<dbReference type="SUPFAM" id="SSF48208">
    <property type="entry name" value="Six-hairpin glycosidases"/>
    <property type="match status" value="1"/>
</dbReference>
<dbReference type="InterPro" id="IPR008928">
    <property type="entry name" value="6-hairpin_glycosidase_sf"/>
</dbReference>
<feature type="domain" description="Glycosyl hydrolase family 92" evidence="1">
    <location>
        <begin position="206"/>
        <end position="256"/>
    </location>
</feature>
<feature type="domain" description="Glycosyl hydrolase family 92" evidence="1">
    <location>
        <begin position="257"/>
        <end position="671"/>
    </location>
</feature>
<dbReference type="InterPro" id="IPR012939">
    <property type="entry name" value="Glyco_hydro_92"/>
</dbReference>
<dbReference type="PANTHER" id="PTHR12143">
    <property type="entry name" value="PEPTIDE N-GLYCANASE PNGASE -RELATED"/>
    <property type="match status" value="1"/>
</dbReference>
<evidence type="ECO:0000259" key="1">
    <source>
        <dbReference type="Pfam" id="PF07971"/>
    </source>
</evidence>
<dbReference type="FunFam" id="3.30.2080.10:FF:000001">
    <property type="entry name" value="Alpha-1,2-mannosidase subfamily"/>
    <property type="match status" value="1"/>
</dbReference>
<dbReference type="STRING" id="694573.A0A194UUH6"/>
<evidence type="ECO:0008006" key="5">
    <source>
        <dbReference type="Google" id="ProtNLM"/>
    </source>
</evidence>
<dbReference type="EMBL" id="KN714680">
    <property type="protein sequence ID" value="KUI55355.1"/>
    <property type="molecule type" value="Genomic_DNA"/>
</dbReference>
<dbReference type="Gene3D" id="3.30.2080.10">
    <property type="entry name" value="GH92 mannosidase domain"/>
    <property type="match status" value="1"/>
</dbReference>
<dbReference type="Proteomes" id="UP000078576">
    <property type="component" value="Unassembled WGS sequence"/>
</dbReference>
<dbReference type="Pfam" id="PF07971">
    <property type="entry name" value="Glyco_hydro_92"/>
    <property type="match status" value="2"/>
</dbReference>
<dbReference type="GO" id="GO:0006516">
    <property type="term" value="P:glycoprotein catabolic process"/>
    <property type="evidence" value="ECO:0007669"/>
    <property type="project" value="TreeGrafter"/>
</dbReference>
<dbReference type="Gene3D" id="1.20.1050.60">
    <property type="entry name" value="alpha-1,2-mannosidase"/>
    <property type="match status" value="1"/>
</dbReference>
<dbReference type="GO" id="GO:0030246">
    <property type="term" value="F:carbohydrate binding"/>
    <property type="evidence" value="ECO:0007669"/>
    <property type="project" value="InterPro"/>
</dbReference>
<dbReference type="PANTHER" id="PTHR12143:SF42">
    <property type="entry name" value="PUTATIVE SUBFAMILY (AFU_ORTHOLOGUE AFUA_6G13760)-RELATED"/>
    <property type="match status" value="1"/>
</dbReference>